<gene>
    <name evidence="1" type="ORF">WJX75_001505</name>
</gene>
<comment type="caution">
    <text evidence="1">The sequence shown here is derived from an EMBL/GenBank/DDBJ whole genome shotgun (WGS) entry which is preliminary data.</text>
</comment>
<accession>A0ABR2Z0H7</accession>
<proteinExistence type="predicted"/>
<sequence>MGHLETKAAKQTSQPNISCTKDLCASPLQLLLLFLGRIETERPSDWVLRQLGRLTGQRVDDPAYSAPLLVRAPTVLLFAASGAAVAWAFQAGLGDGTWSISTGIGACMAAAVYEVGRPDRLNPEQAVELESQWQDFVRFAFADARLQRSGRCHESEIRAALKGEVRRFRSPDSLSSSALRDMIRNWHPSAERTATGYYKNLALRQRVDPFTGEITGSAAAAGSARTEARTEVS</sequence>
<dbReference type="EMBL" id="JALJOT010000002">
    <property type="protein sequence ID" value="KAK9917166.1"/>
    <property type="molecule type" value="Genomic_DNA"/>
</dbReference>
<name>A0ABR2Z0H7_9CHLO</name>
<evidence type="ECO:0000313" key="1">
    <source>
        <dbReference type="EMBL" id="KAK9917166.1"/>
    </source>
</evidence>
<protein>
    <recommendedName>
        <fullName evidence="3">SMODS and SLOG-associating 2TM effector domain-containing protein</fullName>
    </recommendedName>
</protein>
<evidence type="ECO:0008006" key="3">
    <source>
        <dbReference type="Google" id="ProtNLM"/>
    </source>
</evidence>
<dbReference type="Proteomes" id="UP001491310">
    <property type="component" value="Unassembled WGS sequence"/>
</dbReference>
<evidence type="ECO:0000313" key="2">
    <source>
        <dbReference type="Proteomes" id="UP001491310"/>
    </source>
</evidence>
<organism evidence="1 2">
    <name type="scientific">Coccomyxa subellipsoidea</name>
    <dbReference type="NCBI Taxonomy" id="248742"/>
    <lineage>
        <taxon>Eukaryota</taxon>
        <taxon>Viridiplantae</taxon>
        <taxon>Chlorophyta</taxon>
        <taxon>core chlorophytes</taxon>
        <taxon>Trebouxiophyceae</taxon>
        <taxon>Trebouxiophyceae incertae sedis</taxon>
        <taxon>Coccomyxaceae</taxon>
        <taxon>Coccomyxa</taxon>
    </lineage>
</organism>
<keyword evidence="2" id="KW-1185">Reference proteome</keyword>
<reference evidence="1 2" key="1">
    <citation type="journal article" date="2024" name="Nat. Commun.">
        <title>Phylogenomics reveals the evolutionary origins of lichenization in chlorophyte algae.</title>
        <authorList>
            <person name="Puginier C."/>
            <person name="Libourel C."/>
            <person name="Otte J."/>
            <person name="Skaloud P."/>
            <person name="Haon M."/>
            <person name="Grisel S."/>
            <person name="Petersen M."/>
            <person name="Berrin J.G."/>
            <person name="Delaux P.M."/>
            <person name="Dal Grande F."/>
            <person name="Keller J."/>
        </authorList>
    </citation>
    <scope>NUCLEOTIDE SEQUENCE [LARGE SCALE GENOMIC DNA]</scope>
    <source>
        <strain evidence="1 2">SAG 216-7</strain>
    </source>
</reference>